<dbReference type="GO" id="GO:0000156">
    <property type="term" value="F:phosphorelay response regulator activity"/>
    <property type="evidence" value="ECO:0007669"/>
    <property type="project" value="InterPro"/>
</dbReference>
<dbReference type="InterPro" id="IPR046947">
    <property type="entry name" value="LytR-like"/>
</dbReference>
<dbReference type="PANTHER" id="PTHR37299">
    <property type="entry name" value="TRANSCRIPTIONAL REGULATOR-RELATED"/>
    <property type="match status" value="1"/>
</dbReference>
<dbReference type="Proteomes" id="UP000425916">
    <property type="component" value="Chromosome"/>
</dbReference>
<keyword evidence="2" id="KW-0238">DNA-binding</keyword>
<evidence type="ECO:0000259" key="1">
    <source>
        <dbReference type="PROSITE" id="PS50930"/>
    </source>
</evidence>
<feature type="domain" description="HTH LytTR-type" evidence="1">
    <location>
        <begin position="72"/>
        <end position="179"/>
    </location>
</feature>
<dbReference type="PROSITE" id="PS50930">
    <property type="entry name" value="HTH_LYTTR"/>
    <property type="match status" value="1"/>
</dbReference>
<proteinExistence type="predicted"/>
<sequence length="181" mass="21399">MEKKSCASFILQIYNQKNEANSREILVQETRSGRIYKFKDFQDVALFFKAFIGFTVRIGNDDVFKAAPLYPLKGKSGQEVTFVNIYDIFFIETWLGRYSCFHTTRGRRFCYKSLKEVEEELKKYFCFVRTHQSYIVNLKRIERLIHCGGGVYKVIFDNYEIPAWVSRSKIKTLTKLLEEAF</sequence>
<dbReference type="OrthoDB" id="9809318at2"/>
<protein>
    <submittedName>
        <fullName evidence="2">LytTr DNA-binding domain protein</fullName>
    </submittedName>
</protein>
<dbReference type="PANTHER" id="PTHR37299:SF1">
    <property type="entry name" value="STAGE 0 SPORULATION PROTEIN A HOMOLOG"/>
    <property type="match status" value="1"/>
</dbReference>
<evidence type="ECO:0000313" key="3">
    <source>
        <dbReference type="Proteomes" id="UP000425916"/>
    </source>
</evidence>
<dbReference type="AlphaFoldDB" id="A0A6I5ZQF8"/>
<dbReference type="InterPro" id="IPR007492">
    <property type="entry name" value="LytTR_DNA-bd_dom"/>
</dbReference>
<keyword evidence="3" id="KW-1185">Reference proteome</keyword>
<evidence type="ECO:0000313" key="2">
    <source>
        <dbReference type="EMBL" id="QGP91859.1"/>
    </source>
</evidence>
<dbReference type="Gene3D" id="2.40.50.1020">
    <property type="entry name" value="LytTr DNA-binding domain"/>
    <property type="match status" value="1"/>
</dbReference>
<reference evidence="2 3" key="1">
    <citation type="submission" date="2019-11" db="EMBL/GenBank/DDBJ databases">
        <title>Genome sequence of Moorella glycerini DSM11254.</title>
        <authorList>
            <person name="Poehlein A."/>
            <person name="Boeer T."/>
            <person name="Daniel R."/>
        </authorList>
    </citation>
    <scope>NUCLEOTIDE SEQUENCE [LARGE SCALE GENOMIC DNA]</scope>
    <source>
        <strain evidence="2 3">DSM 11254</strain>
    </source>
</reference>
<dbReference type="EMBL" id="CP046244">
    <property type="protein sequence ID" value="QGP91859.1"/>
    <property type="molecule type" value="Genomic_DNA"/>
</dbReference>
<name>A0A6I5ZQF8_9FIRM</name>
<organism evidence="2 3">
    <name type="scientific">Neomoorella glycerini</name>
    <dbReference type="NCBI Taxonomy" id="55779"/>
    <lineage>
        <taxon>Bacteria</taxon>
        <taxon>Bacillati</taxon>
        <taxon>Bacillota</taxon>
        <taxon>Clostridia</taxon>
        <taxon>Neomoorellales</taxon>
        <taxon>Neomoorellaceae</taxon>
        <taxon>Neomoorella</taxon>
    </lineage>
</organism>
<gene>
    <name evidence="2" type="ORF">MGLY_12020</name>
</gene>
<dbReference type="GO" id="GO:0003677">
    <property type="term" value="F:DNA binding"/>
    <property type="evidence" value="ECO:0007669"/>
    <property type="project" value="UniProtKB-KW"/>
</dbReference>
<dbReference type="Pfam" id="PF04397">
    <property type="entry name" value="LytTR"/>
    <property type="match status" value="1"/>
</dbReference>
<accession>A0A6I5ZQF8</accession>
<dbReference type="SMART" id="SM00850">
    <property type="entry name" value="LytTR"/>
    <property type="match status" value="1"/>
</dbReference>
<dbReference type="RefSeq" id="WP_156272513.1">
    <property type="nucleotide sequence ID" value="NZ_CP046244.1"/>
</dbReference>